<dbReference type="InterPro" id="IPR028150">
    <property type="entry name" value="Lustrin_cystein"/>
</dbReference>
<dbReference type="OrthoDB" id="5776602at2759"/>
<dbReference type="PANTHER" id="PTHR46339:SF15">
    <property type="entry name" value="CC DOMAIN-CONTAINING PROTEIN"/>
    <property type="match status" value="1"/>
</dbReference>
<name>A0A0B2VPG2_TOXCA</name>
<evidence type="ECO:0000313" key="2">
    <source>
        <dbReference type="Proteomes" id="UP000031036"/>
    </source>
</evidence>
<dbReference type="AlphaFoldDB" id="A0A0B2VPG2"/>
<dbReference type="EMBL" id="JPKZ01001202">
    <property type="protein sequence ID" value="KHN83297.1"/>
    <property type="molecule type" value="Genomic_DNA"/>
</dbReference>
<organism evidence="1 2">
    <name type="scientific">Toxocara canis</name>
    <name type="common">Canine roundworm</name>
    <dbReference type="NCBI Taxonomy" id="6265"/>
    <lineage>
        <taxon>Eukaryota</taxon>
        <taxon>Metazoa</taxon>
        <taxon>Ecdysozoa</taxon>
        <taxon>Nematoda</taxon>
        <taxon>Chromadorea</taxon>
        <taxon>Rhabditida</taxon>
        <taxon>Spirurina</taxon>
        <taxon>Ascaridomorpha</taxon>
        <taxon>Ascaridoidea</taxon>
        <taxon>Toxocaridae</taxon>
        <taxon>Toxocara</taxon>
    </lineage>
</organism>
<feature type="non-terminal residue" evidence="1">
    <location>
        <position position="1"/>
    </location>
</feature>
<dbReference type="SMART" id="SM00289">
    <property type="entry name" value="WR1"/>
    <property type="match status" value="15"/>
</dbReference>
<dbReference type="InterPro" id="IPR006150">
    <property type="entry name" value="Cys_repeat_1"/>
</dbReference>
<dbReference type="Pfam" id="PF14625">
    <property type="entry name" value="Lustrin_cystein"/>
    <property type="match status" value="12"/>
</dbReference>
<dbReference type="OMA" id="WFTKQPA"/>
<accession>A0A0B2VPG2</accession>
<comment type="caution">
    <text evidence="1">The sequence shown here is derived from an EMBL/GenBank/DDBJ whole genome shotgun (WGS) entry which is preliminary data.</text>
</comment>
<dbReference type="Proteomes" id="UP000031036">
    <property type="component" value="Unassembled WGS sequence"/>
</dbReference>
<keyword evidence="2" id="KW-1185">Reference proteome</keyword>
<proteinExistence type="predicted"/>
<dbReference type="STRING" id="6265.A0A0B2VPG2"/>
<protein>
    <submittedName>
        <fullName evidence="1">Uncharacterized protein ZC84.1</fullName>
    </submittedName>
</protein>
<reference evidence="1 2" key="1">
    <citation type="submission" date="2014-11" db="EMBL/GenBank/DDBJ databases">
        <title>Genetic blueprint of the zoonotic pathogen Toxocara canis.</title>
        <authorList>
            <person name="Zhu X.-Q."/>
            <person name="Korhonen P.K."/>
            <person name="Cai H."/>
            <person name="Young N.D."/>
            <person name="Nejsum P."/>
            <person name="von Samson-Himmelstjerna G."/>
            <person name="Boag P.R."/>
            <person name="Tan P."/>
            <person name="Li Q."/>
            <person name="Min J."/>
            <person name="Yang Y."/>
            <person name="Wang X."/>
            <person name="Fang X."/>
            <person name="Hall R.S."/>
            <person name="Hofmann A."/>
            <person name="Sternberg P.W."/>
            <person name="Jex A.R."/>
            <person name="Gasser R.B."/>
        </authorList>
    </citation>
    <scope>NUCLEOTIDE SEQUENCE [LARGE SCALE GENOMIC DNA]</scope>
    <source>
        <strain evidence="1">PN_DK_2014</strain>
    </source>
</reference>
<dbReference type="PANTHER" id="PTHR46339">
    <property type="entry name" value="PROTEIN CBG15282-RELATED"/>
    <property type="match status" value="1"/>
</dbReference>
<gene>
    <name evidence="1" type="primary">ZC84.1</name>
    <name evidence="1" type="ORF">Tcan_13466</name>
</gene>
<sequence>LLNEHFVCCISRADESKVTCTRTNASPERLPNGQLRICTPHNRACSPGYTCEEIDGNDRMACCPTLADANTFQCSMAMHVPSMSGRQNVFCSTPSRTNECPPGAVCQSAINAAIFICCFKTKQRSSEAQCPLNSTPQYDITGVVLCDIDSSFQQCKPGYACTRSANDFSLSLCCSVQSSPIPVCPGQQKLLMEDVSPYYCTPNEQVPCPVRYLCNEAINQPGTFVCCTSPTSSNCPPNFAPSLDAAGHEASVSCDHIYCTPNQPSTCPGYSMCLQSSISPNMFLCCKSRRIAHVCPNNQHALLLPNAQVETCAGPGAPCSQSAYTCQLSSALSTWVCCSQRSKMALCADGRETYFETEGQTFSCQPLAQPTGCPIHYDCSRSSTYDIYVCCQQTTASKTTTTSAPITLAVECPTGWNPFRSEIDGSYRFCENSFDMTCPIGFSCTQSNQIGVYVCCRLGSTVRCGNGLNTMLVNNQPKLCYGIQQNACPVGYSCRLSTKVGVYVCCSEYVAFEQSHVDVLKEIRCLSDNSVPAIQDDSIRYCTEANRSSGCPNQYICSLSTVDGLNVCCKSSIGSHTHALLNKVCGSFGAVYRRNGRALECTDDTNICPEGSSCQPSLTNTRMYCCEEAKCPSGLESMKRRQCDSQADCPQRYKCLQSVNVRGLHICCAVASAQGTRCLSGRTQISSWTSVACTDDSVCKKGFKCSTQTTTGERACCEEHTPQIRICPHNREPYRDATSGKLRFCNETENSCPNGYFCKRAFDSRQAVCCSPIAFCSSQSVPLIDPETNHAKRCFAEGLGEVSRDDCSPGYICRQSSVSYLKVCCRDLLISRNNDEHDRPSADDNSQ</sequence>
<dbReference type="InterPro" id="IPR053014">
    <property type="entry name" value="Cuticle_assoc_divergent"/>
</dbReference>
<evidence type="ECO:0000313" key="1">
    <source>
        <dbReference type="EMBL" id="KHN83297.1"/>
    </source>
</evidence>